<name>A0AAD8AFP4_DIPPU</name>
<gene>
    <name evidence="1" type="ORF">L9F63_012008</name>
</gene>
<sequence>MTSLLRQIEIETITEEKCLSELQRLYQEIEETKGRLSQQRKLLLEMRTGVGEAHKQITKGRSDCISLTKMCLSIGVNVKGKQY</sequence>
<dbReference type="Proteomes" id="UP001233999">
    <property type="component" value="Unassembled WGS sequence"/>
</dbReference>
<accession>A0AAD8AFP4</accession>
<evidence type="ECO:0000313" key="1">
    <source>
        <dbReference type="EMBL" id="KAJ9596978.1"/>
    </source>
</evidence>
<keyword evidence="2" id="KW-1185">Reference proteome</keyword>
<proteinExistence type="predicted"/>
<comment type="caution">
    <text evidence="1">The sequence shown here is derived from an EMBL/GenBank/DDBJ whole genome shotgun (WGS) entry which is preliminary data.</text>
</comment>
<evidence type="ECO:0000313" key="2">
    <source>
        <dbReference type="Proteomes" id="UP001233999"/>
    </source>
</evidence>
<organism evidence="1 2">
    <name type="scientific">Diploptera punctata</name>
    <name type="common">Pacific beetle cockroach</name>
    <dbReference type="NCBI Taxonomy" id="6984"/>
    <lineage>
        <taxon>Eukaryota</taxon>
        <taxon>Metazoa</taxon>
        <taxon>Ecdysozoa</taxon>
        <taxon>Arthropoda</taxon>
        <taxon>Hexapoda</taxon>
        <taxon>Insecta</taxon>
        <taxon>Pterygota</taxon>
        <taxon>Neoptera</taxon>
        <taxon>Polyneoptera</taxon>
        <taxon>Dictyoptera</taxon>
        <taxon>Blattodea</taxon>
        <taxon>Blaberoidea</taxon>
        <taxon>Blaberidae</taxon>
        <taxon>Diplopterinae</taxon>
        <taxon>Diploptera</taxon>
    </lineage>
</organism>
<protein>
    <submittedName>
        <fullName evidence="1">Uncharacterized protein</fullName>
    </submittedName>
</protein>
<dbReference type="EMBL" id="JASPKZ010001952">
    <property type="protein sequence ID" value="KAJ9596978.1"/>
    <property type="molecule type" value="Genomic_DNA"/>
</dbReference>
<feature type="non-terminal residue" evidence="1">
    <location>
        <position position="83"/>
    </location>
</feature>
<reference evidence="1" key="2">
    <citation type="submission" date="2023-05" db="EMBL/GenBank/DDBJ databases">
        <authorList>
            <person name="Fouks B."/>
        </authorList>
    </citation>
    <scope>NUCLEOTIDE SEQUENCE</scope>
    <source>
        <strain evidence="1">Stay&amp;Tobe</strain>
        <tissue evidence="1">Testes</tissue>
    </source>
</reference>
<reference evidence="1" key="1">
    <citation type="journal article" date="2023" name="IScience">
        <title>Live-bearing cockroach genome reveals convergent evolutionary mechanisms linked to viviparity in insects and beyond.</title>
        <authorList>
            <person name="Fouks B."/>
            <person name="Harrison M.C."/>
            <person name="Mikhailova A.A."/>
            <person name="Marchal E."/>
            <person name="English S."/>
            <person name="Carruthers M."/>
            <person name="Jennings E.C."/>
            <person name="Chiamaka E.L."/>
            <person name="Frigard R.A."/>
            <person name="Pippel M."/>
            <person name="Attardo G.M."/>
            <person name="Benoit J.B."/>
            <person name="Bornberg-Bauer E."/>
            <person name="Tobe S.S."/>
        </authorList>
    </citation>
    <scope>NUCLEOTIDE SEQUENCE</scope>
    <source>
        <strain evidence="1">Stay&amp;Tobe</strain>
    </source>
</reference>
<dbReference type="AlphaFoldDB" id="A0AAD8AFP4"/>